<accession>F1TAE9</accession>
<evidence type="ECO:0000313" key="4">
    <source>
        <dbReference type="EMBL" id="EGD48492.1"/>
    </source>
</evidence>
<dbReference type="InterPro" id="IPR050624">
    <property type="entry name" value="HTH-type_Tx_Regulator"/>
</dbReference>
<evidence type="ECO:0000256" key="2">
    <source>
        <dbReference type="PROSITE-ProRule" id="PRU00335"/>
    </source>
</evidence>
<dbReference type="STRING" id="588581.Cpap_2914"/>
<feature type="domain" description="HTH tetR-type" evidence="3">
    <location>
        <begin position="11"/>
        <end position="71"/>
    </location>
</feature>
<dbReference type="PANTHER" id="PTHR43479:SF7">
    <property type="entry name" value="TETR-FAMILY TRANSCRIPTIONAL REGULATOR"/>
    <property type="match status" value="1"/>
</dbReference>
<dbReference type="Gene3D" id="1.10.357.10">
    <property type="entry name" value="Tetracycline Repressor, domain 2"/>
    <property type="match status" value="1"/>
</dbReference>
<dbReference type="Pfam" id="PF14278">
    <property type="entry name" value="TetR_C_8"/>
    <property type="match status" value="1"/>
</dbReference>
<dbReference type="GO" id="GO:0003677">
    <property type="term" value="F:DNA binding"/>
    <property type="evidence" value="ECO:0007669"/>
    <property type="project" value="UniProtKB-UniRule"/>
</dbReference>
<evidence type="ECO:0000313" key="5">
    <source>
        <dbReference type="Proteomes" id="UP000003860"/>
    </source>
</evidence>
<dbReference type="OrthoDB" id="9810250at2"/>
<proteinExistence type="predicted"/>
<feature type="DNA-binding region" description="H-T-H motif" evidence="2">
    <location>
        <begin position="34"/>
        <end position="53"/>
    </location>
</feature>
<dbReference type="PROSITE" id="PS50977">
    <property type="entry name" value="HTH_TETR_2"/>
    <property type="match status" value="1"/>
</dbReference>
<organism evidence="4 5">
    <name type="scientific">Ruminiclostridium papyrosolvens DSM 2782</name>
    <dbReference type="NCBI Taxonomy" id="588581"/>
    <lineage>
        <taxon>Bacteria</taxon>
        <taxon>Bacillati</taxon>
        <taxon>Bacillota</taxon>
        <taxon>Clostridia</taxon>
        <taxon>Eubacteriales</taxon>
        <taxon>Oscillospiraceae</taxon>
        <taxon>Ruminiclostridium</taxon>
    </lineage>
</organism>
<comment type="caution">
    <text evidence="4">The sequence shown here is derived from an EMBL/GenBank/DDBJ whole genome shotgun (WGS) entry which is preliminary data.</text>
</comment>
<dbReference type="EMBL" id="ACXX02000003">
    <property type="protein sequence ID" value="EGD48492.1"/>
    <property type="molecule type" value="Genomic_DNA"/>
</dbReference>
<dbReference type="SUPFAM" id="SSF46689">
    <property type="entry name" value="Homeodomain-like"/>
    <property type="match status" value="1"/>
</dbReference>
<reference evidence="4" key="1">
    <citation type="submission" date="2009-07" db="EMBL/GenBank/DDBJ databases">
        <authorList>
            <consortium name="US DOE Joint Genome Institute (JGI-PGF)"/>
            <person name="Lucas S."/>
            <person name="Copeland A."/>
            <person name="Lapidus A."/>
            <person name="Glavina del Rio T."/>
            <person name="Tice H."/>
            <person name="Bruce D."/>
            <person name="Goodwin L."/>
            <person name="Pitluck S."/>
            <person name="Larimer F."/>
            <person name="Land M.L."/>
            <person name="Mouttaki H."/>
            <person name="He Z."/>
            <person name="Zhou J."/>
            <person name="Hemme C.L."/>
        </authorList>
    </citation>
    <scope>NUCLEOTIDE SEQUENCE [LARGE SCALE GENOMIC DNA]</scope>
    <source>
        <strain evidence="4">DSM 2782</strain>
    </source>
</reference>
<sequence>MKIEKIDRRVKYTNLLLKESIIELLKTKHISKVSVKMLCNTADINRSTFYAHYADQYDLLEKLEQEVMTNLKEYINHVKNEPSQVLNQVLEYAAKDAELFKVLLSENCGSAFQRDFMSLSQQKIISKVKDDHSIDVRTSEYLQCFILSGALEIFKKWLHDGMVESPEQMAELISKLLFQGTSFFYKKRNKETK</sequence>
<gene>
    <name evidence="4" type="ORF">Cpap_2914</name>
</gene>
<keyword evidence="1 2" id="KW-0238">DNA-binding</keyword>
<dbReference type="Proteomes" id="UP000003860">
    <property type="component" value="Unassembled WGS sequence"/>
</dbReference>
<dbReference type="InterPro" id="IPR039532">
    <property type="entry name" value="TetR_C_Firmicutes"/>
</dbReference>
<dbReference type="PANTHER" id="PTHR43479">
    <property type="entry name" value="ACREF/ENVCD OPERON REPRESSOR-RELATED"/>
    <property type="match status" value="1"/>
</dbReference>
<dbReference type="InterPro" id="IPR009057">
    <property type="entry name" value="Homeodomain-like_sf"/>
</dbReference>
<dbReference type="RefSeq" id="WP_004617553.1">
    <property type="nucleotide sequence ID" value="NZ_ACXX02000003.1"/>
</dbReference>
<evidence type="ECO:0000259" key="3">
    <source>
        <dbReference type="PROSITE" id="PS50977"/>
    </source>
</evidence>
<dbReference type="eggNOG" id="COG1309">
    <property type="taxonomic scope" value="Bacteria"/>
</dbReference>
<reference evidence="4" key="2">
    <citation type="submission" date="2011-01" db="EMBL/GenBank/DDBJ databases">
        <title>The Non-contiguous Finished genome of Clostridium papyrosolvens.</title>
        <authorList>
            <person name="Lucas S."/>
            <person name="Copeland A."/>
            <person name="Lapidus A."/>
            <person name="Cheng J.-F."/>
            <person name="Goodwin L."/>
            <person name="Pitluck S."/>
            <person name="Misra M."/>
            <person name="Chertkov O."/>
            <person name="Detter J.C."/>
            <person name="Han C."/>
            <person name="Tapia R."/>
            <person name="Land M."/>
            <person name="Hauser L."/>
            <person name="Kyrpides N."/>
            <person name="Ivanova N."/>
            <person name="Pagani I."/>
            <person name="Mouttaki H."/>
            <person name="He Z."/>
            <person name="Zhou J."/>
            <person name="Hemme C.L."/>
            <person name="Woyke T."/>
        </authorList>
    </citation>
    <scope>NUCLEOTIDE SEQUENCE [LARGE SCALE GENOMIC DNA]</scope>
    <source>
        <strain evidence="4">DSM 2782</strain>
    </source>
</reference>
<name>F1TAE9_9FIRM</name>
<dbReference type="AlphaFoldDB" id="F1TAE9"/>
<keyword evidence="5" id="KW-1185">Reference proteome</keyword>
<protein>
    <submittedName>
        <fullName evidence="4">TetR/AcrR family transcriptional regulator</fullName>
    </submittedName>
</protein>
<evidence type="ECO:0000256" key="1">
    <source>
        <dbReference type="ARBA" id="ARBA00023125"/>
    </source>
</evidence>
<dbReference type="InterPro" id="IPR001647">
    <property type="entry name" value="HTH_TetR"/>
</dbReference>